<sequence length="106" mass="11577">MRIGWKSFTLGAVAGAAGALFAQKAVTSSPTVAAEKVLARVKEAFNKEGIIEGSWIQMKPEQYQKLGIDTTVYKGGISRRRDGELEQYEFIADASTGTIMDVYRLS</sequence>
<evidence type="ECO:0000313" key="4">
    <source>
        <dbReference type="Proteomes" id="UP000011747"/>
    </source>
</evidence>
<feature type="domain" description="PepSY" evidence="2">
    <location>
        <begin position="32"/>
        <end position="103"/>
    </location>
</feature>
<gene>
    <name evidence="3" type="ORF">HMPREF1015_00585</name>
</gene>
<dbReference type="EMBL" id="ACWF01000167">
    <property type="protein sequence ID" value="EHL72694.1"/>
    <property type="molecule type" value="Genomic_DNA"/>
</dbReference>
<evidence type="ECO:0000256" key="1">
    <source>
        <dbReference type="SAM" id="SignalP"/>
    </source>
</evidence>
<accession>G9QQL8</accession>
<keyword evidence="1" id="KW-0732">Signal</keyword>
<organism evidence="3 4">
    <name type="scientific">Bacillus smithii 7_3_47FAA</name>
    <dbReference type="NCBI Taxonomy" id="665952"/>
    <lineage>
        <taxon>Bacteria</taxon>
        <taxon>Bacillati</taxon>
        <taxon>Bacillota</taxon>
        <taxon>Bacilli</taxon>
        <taxon>Bacillales</taxon>
        <taxon>Bacillaceae</taxon>
        <taxon>Bacillus</taxon>
    </lineage>
</organism>
<feature type="chain" id="PRO_5038791326" description="PepSY domain-containing protein" evidence="1">
    <location>
        <begin position="23"/>
        <end position="106"/>
    </location>
</feature>
<name>G9QQL8_9BACI</name>
<protein>
    <recommendedName>
        <fullName evidence="2">PepSY domain-containing protein</fullName>
    </recommendedName>
</protein>
<dbReference type="InterPro" id="IPR025711">
    <property type="entry name" value="PepSY"/>
</dbReference>
<proteinExistence type="predicted"/>
<dbReference type="HOGENOM" id="CLU_158531_1_0_9"/>
<keyword evidence="4" id="KW-1185">Reference proteome</keyword>
<comment type="caution">
    <text evidence="3">The sequence shown here is derived from an EMBL/GenBank/DDBJ whole genome shotgun (WGS) entry which is preliminary data.</text>
</comment>
<dbReference type="Pfam" id="PF03413">
    <property type="entry name" value="PepSY"/>
    <property type="match status" value="1"/>
</dbReference>
<dbReference type="Proteomes" id="UP000011747">
    <property type="component" value="Unassembled WGS sequence"/>
</dbReference>
<reference evidence="3 4" key="1">
    <citation type="submission" date="2011-09" db="EMBL/GenBank/DDBJ databases">
        <title>The Genome Sequence of Bacillus smithii 7_3_47FAA.</title>
        <authorList>
            <consortium name="The Broad Institute Genome Sequencing Platform"/>
            <person name="Earl A."/>
            <person name="Ward D."/>
            <person name="Feldgarden M."/>
            <person name="Gevers D."/>
            <person name="Daigneault M."/>
            <person name="Strauss J."/>
            <person name="Allen-Vercoe E."/>
            <person name="Young S.K."/>
            <person name="Zeng Q."/>
            <person name="Gargeya S."/>
            <person name="Fitzgerald M."/>
            <person name="Haas B."/>
            <person name="Abouelleil A."/>
            <person name="Alvarado L."/>
            <person name="Arachchi H.M."/>
            <person name="Berlin A."/>
            <person name="Brown A."/>
            <person name="Chapman S.B."/>
            <person name="Chen Z."/>
            <person name="Dunbar C."/>
            <person name="Freedman E."/>
            <person name="Gearin G."/>
            <person name="Goldberg J."/>
            <person name="Griggs A."/>
            <person name="Gujja S."/>
            <person name="Heiman D."/>
            <person name="Howarth C."/>
            <person name="Larson L."/>
            <person name="Lui A."/>
            <person name="MacDonald P.J.P."/>
            <person name="Montmayeur A."/>
            <person name="Murphy C."/>
            <person name="Neiman D."/>
            <person name="Pearson M."/>
            <person name="Priest M."/>
            <person name="Roberts A."/>
            <person name="Saif S."/>
            <person name="Shea T."/>
            <person name="Shenoy N."/>
            <person name="Sisk P."/>
            <person name="Stolte C."/>
            <person name="Sykes S."/>
            <person name="Wortman J."/>
            <person name="Nusbaum C."/>
            <person name="Birren B."/>
        </authorList>
    </citation>
    <scope>NUCLEOTIDE SEQUENCE [LARGE SCALE GENOMIC DNA]</scope>
    <source>
        <strain evidence="3 4">7_3_47FAA</strain>
    </source>
</reference>
<feature type="signal peptide" evidence="1">
    <location>
        <begin position="1"/>
        <end position="22"/>
    </location>
</feature>
<evidence type="ECO:0000313" key="3">
    <source>
        <dbReference type="EMBL" id="EHL72694.1"/>
    </source>
</evidence>
<evidence type="ECO:0000259" key="2">
    <source>
        <dbReference type="Pfam" id="PF03413"/>
    </source>
</evidence>
<dbReference type="AlphaFoldDB" id="G9QQL8"/>
<dbReference type="PATRIC" id="fig|665952.3.peg.3526"/>